<dbReference type="PANTHER" id="PTHR30386">
    <property type="entry name" value="MEMBRANE FUSION SUBUNIT OF EMRAB-TOLC MULTIDRUG EFFLUX PUMP"/>
    <property type="match status" value="1"/>
</dbReference>
<feature type="compositionally biased region" description="Basic and acidic residues" evidence="2">
    <location>
        <begin position="1"/>
        <end position="12"/>
    </location>
</feature>
<keyword evidence="3" id="KW-0472">Membrane</keyword>
<dbReference type="Pfam" id="PF25963">
    <property type="entry name" value="Beta-barrel_AAEA"/>
    <property type="match status" value="1"/>
</dbReference>
<dbReference type="Proteomes" id="UP000321062">
    <property type="component" value="Chromosome"/>
</dbReference>
<accession>A0A5B9DLT2</accession>
<name>A0A5B9DLT2_9HYPH</name>
<dbReference type="GO" id="GO:0030313">
    <property type="term" value="C:cell envelope"/>
    <property type="evidence" value="ECO:0007669"/>
    <property type="project" value="UniProtKB-SubCell"/>
</dbReference>
<keyword evidence="3" id="KW-0812">Transmembrane</keyword>
<evidence type="ECO:0000259" key="5">
    <source>
        <dbReference type="Pfam" id="PF25963"/>
    </source>
</evidence>
<dbReference type="SUPFAM" id="SSF56954">
    <property type="entry name" value="Outer membrane efflux proteins (OEP)"/>
    <property type="match status" value="1"/>
</dbReference>
<dbReference type="Pfam" id="PF25917">
    <property type="entry name" value="BSH_RND"/>
    <property type="match status" value="1"/>
</dbReference>
<proteinExistence type="predicted"/>
<keyword evidence="7" id="KW-1185">Reference proteome</keyword>
<comment type="subcellular location">
    <subcellularLocation>
        <location evidence="1">Cell envelope</location>
    </subcellularLocation>
</comment>
<reference evidence="6 7" key="1">
    <citation type="journal article" date="2015" name="Int. J. Syst. Evol. Microbiol.">
        <title>Youhaiella tibetensis gen. nov., sp. nov., isolated from subsurface sediment.</title>
        <authorList>
            <person name="Wang Y.X."/>
            <person name="Huang F.Q."/>
            <person name="Nogi Y."/>
            <person name="Pang S.J."/>
            <person name="Wang P.K."/>
            <person name="Lv J."/>
        </authorList>
    </citation>
    <scope>NUCLEOTIDE SEQUENCE [LARGE SCALE GENOMIC DNA]</scope>
    <source>
        <strain evidence="7">fig4</strain>
    </source>
</reference>
<keyword evidence="3" id="KW-1133">Transmembrane helix</keyword>
<evidence type="ECO:0000256" key="1">
    <source>
        <dbReference type="ARBA" id="ARBA00004196"/>
    </source>
</evidence>
<dbReference type="PANTHER" id="PTHR30386:SF19">
    <property type="entry name" value="MULTIDRUG EXPORT PROTEIN EMRA-RELATED"/>
    <property type="match status" value="1"/>
</dbReference>
<dbReference type="Gene3D" id="2.40.30.170">
    <property type="match status" value="1"/>
</dbReference>
<organism evidence="6 7">
    <name type="scientific">Paradevosia tibetensis</name>
    <dbReference type="NCBI Taxonomy" id="1447062"/>
    <lineage>
        <taxon>Bacteria</taxon>
        <taxon>Pseudomonadati</taxon>
        <taxon>Pseudomonadota</taxon>
        <taxon>Alphaproteobacteria</taxon>
        <taxon>Hyphomicrobiales</taxon>
        <taxon>Devosiaceae</taxon>
        <taxon>Paradevosia</taxon>
    </lineage>
</organism>
<dbReference type="Gene3D" id="1.10.287.470">
    <property type="entry name" value="Helix hairpin bin"/>
    <property type="match status" value="2"/>
</dbReference>
<dbReference type="OrthoDB" id="9811754at2"/>
<evidence type="ECO:0000313" key="7">
    <source>
        <dbReference type="Proteomes" id="UP000321062"/>
    </source>
</evidence>
<evidence type="ECO:0000256" key="3">
    <source>
        <dbReference type="SAM" id="Phobius"/>
    </source>
</evidence>
<dbReference type="SUPFAM" id="SSF111369">
    <property type="entry name" value="HlyD-like secretion proteins"/>
    <property type="match status" value="2"/>
</dbReference>
<dbReference type="InterPro" id="IPR050739">
    <property type="entry name" value="MFP"/>
</dbReference>
<dbReference type="KEGG" id="yti:FNA67_03965"/>
<feature type="domain" description="Multidrug resistance protein MdtA-like barrel-sandwich hybrid" evidence="4">
    <location>
        <begin position="83"/>
        <end position="273"/>
    </location>
</feature>
<dbReference type="RefSeq" id="WP_049707790.1">
    <property type="nucleotide sequence ID" value="NZ_BMFM01000001.1"/>
</dbReference>
<dbReference type="EMBL" id="CP041690">
    <property type="protein sequence ID" value="QEE19378.1"/>
    <property type="molecule type" value="Genomic_DNA"/>
</dbReference>
<gene>
    <name evidence="6" type="ORF">FNA67_03965</name>
</gene>
<dbReference type="AlphaFoldDB" id="A0A5B9DLT2"/>
<protein>
    <submittedName>
        <fullName evidence="6">HlyD family secretion protein</fullName>
    </submittedName>
</protein>
<feature type="region of interest" description="Disordered" evidence="2">
    <location>
        <begin position="1"/>
        <end position="40"/>
    </location>
</feature>
<dbReference type="GO" id="GO:0055085">
    <property type="term" value="P:transmembrane transport"/>
    <property type="evidence" value="ECO:0007669"/>
    <property type="project" value="InterPro"/>
</dbReference>
<feature type="transmembrane region" description="Helical" evidence="3">
    <location>
        <begin position="47"/>
        <end position="66"/>
    </location>
</feature>
<feature type="compositionally biased region" description="Low complexity" evidence="2">
    <location>
        <begin position="19"/>
        <end position="33"/>
    </location>
</feature>
<feature type="domain" description="p-hydroxybenzoic acid efflux pump subunit AaeA-like beta-barrel" evidence="5">
    <location>
        <begin position="279"/>
        <end position="368"/>
    </location>
</feature>
<dbReference type="InterPro" id="IPR058634">
    <property type="entry name" value="AaeA-lik-b-barrel"/>
</dbReference>
<dbReference type="InterPro" id="IPR058625">
    <property type="entry name" value="MdtA-like_BSH"/>
</dbReference>
<evidence type="ECO:0000256" key="2">
    <source>
        <dbReference type="SAM" id="MobiDB-lite"/>
    </source>
</evidence>
<evidence type="ECO:0000313" key="6">
    <source>
        <dbReference type="EMBL" id="QEE19378.1"/>
    </source>
</evidence>
<evidence type="ECO:0000259" key="4">
    <source>
        <dbReference type="Pfam" id="PF25917"/>
    </source>
</evidence>
<dbReference type="Gene3D" id="2.40.50.100">
    <property type="match status" value="1"/>
</dbReference>
<sequence length="379" mass="39344">MNARVETPKPGEAEPVTNPAQAAAATAAPAATPAAPPAKPKNKGRRYLLMFGLPVILAVGGGYFYLTGGRYIDTDNAYVQQSKVSISPDIAGRVVSVSVHENQAVKAGDTLFKLDPEPFQIALDQANAALASARVNVEQLRVAYGTAQAKLASAQATLEIRQRELDRQSSLAGKGVSTAATVDDTTLAFQTAQSAVTLAQQEVANATAALGGDPEIKTEDHPAVRTALAAKENAERNLAKTTVVAPANGIVSQVASLNVGQFVGAGTTIASLVETGDTWVQANFKETQLADLIAGQPAEITVDAYPGLKLKGHVDSIGAATGAEFALIPAQNATGNWIKVVQRIPVKIRVDEDSADVLRTGMSAVVAVDTGKSTLDKML</sequence>